<dbReference type="EMBL" id="BARS01007739">
    <property type="protein sequence ID" value="GAF68820.1"/>
    <property type="molecule type" value="Genomic_DNA"/>
</dbReference>
<dbReference type="InterPro" id="IPR050812">
    <property type="entry name" value="Preph/Arog_dehydrog"/>
</dbReference>
<evidence type="ECO:0000259" key="2">
    <source>
        <dbReference type="PROSITE" id="PS51176"/>
    </source>
</evidence>
<dbReference type="GO" id="GO:0006571">
    <property type="term" value="P:tyrosine biosynthetic process"/>
    <property type="evidence" value="ECO:0007669"/>
    <property type="project" value="InterPro"/>
</dbReference>
<dbReference type="InterPro" id="IPR046825">
    <property type="entry name" value="PDH_C"/>
</dbReference>
<organism evidence="3">
    <name type="scientific">marine sediment metagenome</name>
    <dbReference type="NCBI Taxonomy" id="412755"/>
    <lineage>
        <taxon>unclassified sequences</taxon>
        <taxon>metagenomes</taxon>
        <taxon>ecological metagenomes</taxon>
    </lineage>
</organism>
<dbReference type="Pfam" id="PF02153">
    <property type="entry name" value="PDH_N"/>
    <property type="match status" value="1"/>
</dbReference>
<protein>
    <recommendedName>
        <fullName evidence="2">Prephenate/arogenate dehydrogenase domain-containing protein</fullName>
    </recommendedName>
</protein>
<dbReference type="PANTHER" id="PTHR21363:SF0">
    <property type="entry name" value="PREPHENATE DEHYDROGENASE [NADP(+)]"/>
    <property type="match status" value="1"/>
</dbReference>
<dbReference type="InterPro" id="IPR003099">
    <property type="entry name" value="Prephen_DH"/>
</dbReference>
<comment type="caution">
    <text evidence="3">The sequence shown here is derived from an EMBL/GenBank/DDBJ whole genome shotgun (WGS) entry which is preliminary data.</text>
</comment>
<dbReference type="InterPro" id="IPR046826">
    <property type="entry name" value="PDH_N"/>
</dbReference>
<dbReference type="Gene3D" id="3.40.50.720">
    <property type="entry name" value="NAD(P)-binding Rossmann-like Domain"/>
    <property type="match status" value="1"/>
</dbReference>
<dbReference type="PANTHER" id="PTHR21363">
    <property type="entry name" value="PREPHENATE DEHYDROGENASE"/>
    <property type="match status" value="1"/>
</dbReference>
<feature type="non-terminal residue" evidence="3">
    <location>
        <position position="1"/>
    </location>
</feature>
<dbReference type="SUPFAM" id="SSF51735">
    <property type="entry name" value="NAD(P)-binding Rossmann-fold domains"/>
    <property type="match status" value="1"/>
</dbReference>
<keyword evidence="1" id="KW-0560">Oxidoreductase</keyword>
<dbReference type="PROSITE" id="PS51176">
    <property type="entry name" value="PDH_ADH"/>
    <property type="match status" value="1"/>
</dbReference>
<reference evidence="3" key="1">
    <citation type="journal article" date="2014" name="Front. Microbiol.">
        <title>High frequency of phylogenetically diverse reductive dehalogenase-homologous genes in deep subseafloor sedimentary metagenomes.</title>
        <authorList>
            <person name="Kawai M."/>
            <person name="Futagami T."/>
            <person name="Toyoda A."/>
            <person name="Takaki Y."/>
            <person name="Nishi S."/>
            <person name="Hori S."/>
            <person name="Arai W."/>
            <person name="Tsubouchi T."/>
            <person name="Morono Y."/>
            <person name="Uchiyama I."/>
            <person name="Ito T."/>
            <person name="Fujiyama A."/>
            <person name="Inagaki F."/>
            <person name="Takami H."/>
        </authorList>
    </citation>
    <scope>NUCLEOTIDE SEQUENCE</scope>
    <source>
        <strain evidence="3">Expedition CK06-06</strain>
    </source>
</reference>
<dbReference type="InterPro" id="IPR008927">
    <property type="entry name" value="6-PGluconate_DH-like_C_sf"/>
</dbReference>
<proteinExistence type="predicted"/>
<gene>
    <name evidence="3" type="ORF">S01H1_14852</name>
</gene>
<dbReference type="GO" id="GO:0008977">
    <property type="term" value="F:prephenate dehydrogenase (NAD+) activity"/>
    <property type="evidence" value="ECO:0007669"/>
    <property type="project" value="InterPro"/>
</dbReference>
<dbReference type="GO" id="GO:0004665">
    <property type="term" value="F:prephenate dehydrogenase (NADP+) activity"/>
    <property type="evidence" value="ECO:0007669"/>
    <property type="project" value="InterPro"/>
</dbReference>
<dbReference type="SUPFAM" id="SSF48179">
    <property type="entry name" value="6-phosphogluconate dehydrogenase C-terminal domain-like"/>
    <property type="match status" value="1"/>
</dbReference>
<evidence type="ECO:0000313" key="3">
    <source>
        <dbReference type="EMBL" id="GAF68820.1"/>
    </source>
</evidence>
<dbReference type="InterPro" id="IPR036291">
    <property type="entry name" value="NAD(P)-bd_dom_sf"/>
</dbReference>
<evidence type="ECO:0000256" key="1">
    <source>
        <dbReference type="ARBA" id="ARBA00023002"/>
    </source>
</evidence>
<dbReference type="GO" id="GO:0070403">
    <property type="term" value="F:NAD+ binding"/>
    <property type="evidence" value="ECO:0007669"/>
    <property type="project" value="InterPro"/>
</dbReference>
<dbReference type="AlphaFoldDB" id="X0SYC6"/>
<dbReference type="Pfam" id="PF20463">
    <property type="entry name" value="PDH_C"/>
    <property type="match status" value="1"/>
</dbReference>
<feature type="domain" description="Prephenate/arogenate dehydrogenase" evidence="2">
    <location>
        <begin position="1"/>
        <end position="272"/>
    </location>
</feature>
<name>X0SYC6_9ZZZZ</name>
<sequence>DFEIVGHDRERAVARKAKKTGAVDKTDWNLVSACEGADLIVIATPVGAIKDTLTAVGPYLKPGCLITDTASIKAQVIEWAEEILPEEVNFVGGNPIVSDVGTSAAGRLSKGIDAARADLFSGAIYCLTPAAGTASDAVRLASDLVYLLGAEPYFLDPLEHDGLMAGVDHLPFVLSAALLGITTESASWREMRRLAGGAFESATRFVSADPTTYGDACLVNRENIVRWIDTCLRRLGELRETILAEDAEKLEQVFEKALIARQRWLKSREEGSWDIREPQSKEGRPPEVPASPGFMSRLLGLRGLGGWRT</sequence>
<dbReference type="Gene3D" id="1.10.3660.10">
    <property type="entry name" value="6-phosphogluconate dehydrogenase C-terminal like domain"/>
    <property type="match status" value="1"/>
</dbReference>
<accession>X0SYC6</accession>